<keyword evidence="2" id="KW-0133">Cell shape</keyword>
<keyword evidence="4" id="KW-0808">Transferase</keyword>
<dbReference type="EC" id="6.3.5.13" evidence="2"/>
<dbReference type="GO" id="GO:0140282">
    <property type="term" value="F:carbon-nitrogen ligase activity on lipid II"/>
    <property type="evidence" value="ECO:0007669"/>
    <property type="project" value="UniProtKB-UniRule"/>
</dbReference>
<reference evidence="5" key="1">
    <citation type="submission" date="2018-12" db="EMBL/GenBank/DDBJ databases">
        <title>A new species of lactobacillus.</title>
        <authorList>
            <person name="Jian Y."/>
            <person name="Xin L."/>
            <person name="Hong Z.J."/>
            <person name="Ming L.Z."/>
            <person name="Hong X.Z."/>
        </authorList>
    </citation>
    <scope>NUCLEOTIDE SEQUENCE [LARGE SCALE GENOMIC DNA]</scope>
    <source>
        <strain evidence="5">HSLZ-75</strain>
    </source>
</reference>
<dbReference type="GO" id="GO:0016740">
    <property type="term" value="F:transferase activity"/>
    <property type="evidence" value="ECO:0007669"/>
    <property type="project" value="UniProtKB-KW"/>
</dbReference>
<dbReference type="GO" id="GO:0071555">
    <property type="term" value="P:cell wall organization"/>
    <property type="evidence" value="ECO:0007669"/>
    <property type="project" value="UniProtKB-KW"/>
</dbReference>
<dbReference type="RefSeq" id="WP_133441234.1">
    <property type="nucleotide sequence ID" value="NZ_CP034726.1"/>
</dbReference>
<dbReference type="Proteomes" id="UP000294321">
    <property type="component" value="Chromosome"/>
</dbReference>
<name>A0A4V1ALI2_9LACO</name>
<accession>A0A4V1ALI2</accession>
<protein>
    <recommendedName>
        <fullName evidence="2">Lipid II isoglutaminyl synthase (glutamine-hydrolyzing) subunit GatD</fullName>
        <ecNumber evidence="2">6.3.5.13</ecNumber>
    </recommendedName>
    <alternativeName>
        <fullName evidence="2">Lipid II isoglutaminyl synthase glutaminase subunit</fullName>
        <ecNumber evidence="2">3.5.1.2</ecNumber>
    </alternativeName>
</protein>
<dbReference type="InterPro" id="IPR029062">
    <property type="entry name" value="Class_I_gatase-like"/>
</dbReference>
<comment type="caution">
    <text evidence="2">Lacks conserved residue(s) required for the propagation of feature annotation.</text>
</comment>
<evidence type="ECO:0000259" key="3">
    <source>
        <dbReference type="Pfam" id="PF07685"/>
    </source>
</evidence>
<comment type="catalytic activity">
    <reaction evidence="2">
        <text>beta-D-GlcNAc-(1-&gt;4)-Mur2Ac(oyl-L-Ala-gamma-D-Glu-L-Lys-D-Ala-D-Ala)-di-trans,octa-cis-undecaprenyl diphosphate + L-glutamine + ATP + H2O = beta-D-GlcNAc-(1-&gt;4)-Mur2Ac(oyl-L-Ala-D-isoglutaminyl-L-Lys-D-Ala-D-Ala)-di-trans,octa-cis-undecaprenyl diphosphate + L-glutamate + ADP + phosphate + H(+)</text>
        <dbReference type="Rhea" id="RHEA:57928"/>
        <dbReference type="ChEBI" id="CHEBI:15377"/>
        <dbReference type="ChEBI" id="CHEBI:15378"/>
        <dbReference type="ChEBI" id="CHEBI:29985"/>
        <dbReference type="ChEBI" id="CHEBI:30616"/>
        <dbReference type="ChEBI" id="CHEBI:43474"/>
        <dbReference type="ChEBI" id="CHEBI:58359"/>
        <dbReference type="ChEBI" id="CHEBI:60033"/>
        <dbReference type="ChEBI" id="CHEBI:62233"/>
        <dbReference type="ChEBI" id="CHEBI:456216"/>
        <dbReference type="EC" id="6.3.5.13"/>
    </reaction>
</comment>
<keyword evidence="1 2" id="KW-0315">Glutamine amidotransferase</keyword>
<comment type="function">
    <text evidence="2">The lipid II isoglutaminyl synthase complex catalyzes the formation of alpha-D-isoglutamine in the cell wall lipid II stem peptide. The GatD subunit catalyzes the hydrolysis of glutamine to glutamate and ammonia. The resulting ammonia molecule is channeled to the active site of MurT.</text>
</comment>
<dbReference type="CDD" id="cd01750">
    <property type="entry name" value="GATase1_CobQ"/>
    <property type="match status" value="1"/>
</dbReference>
<dbReference type="EC" id="3.5.1.2" evidence="2"/>
<keyword evidence="5" id="KW-1185">Reference proteome</keyword>
<dbReference type="OrthoDB" id="9782045at2"/>
<evidence type="ECO:0000256" key="2">
    <source>
        <dbReference type="HAMAP-Rule" id="MF_02213"/>
    </source>
</evidence>
<sequence>MKSKYELRIAHLYGDLMNTYGDYGNILVLQYYGRKMGIKVDANVVSIGSELDPDKYDLAIFGDGQYFEQSIVAKDLPFKKNALTKMINRGVPMLAVGEGYQLLGKSYLTPKGHKMPGLGIMSHTTDQRHRDHDFVGEERIADPITHQTYHGFEHHQDQTFLGNGEKPLGKVIDGMGGNNTKVNGEGAQLKNLYCTYIHSFLARNPEVTKSMLLKALKNKYPDEDFSKLAAMKFAPSY</sequence>
<comment type="subunit">
    <text evidence="2">Forms a heterodimer with MurT.</text>
</comment>
<dbReference type="GO" id="GO:0009236">
    <property type="term" value="P:cobalamin biosynthetic process"/>
    <property type="evidence" value="ECO:0007669"/>
    <property type="project" value="InterPro"/>
</dbReference>
<gene>
    <name evidence="2" type="primary">gatD</name>
    <name evidence="4" type="ORF">ELX58_00485</name>
</gene>
<comment type="similarity">
    <text evidence="2">Belongs to the CobB/CobQ family. GatD subfamily.</text>
</comment>
<dbReference type="PROSITE" id="PS51274">
    <property type="entry name" value="GATASE_COBBQ"/>
    <property type="match status" value="1"/>
</dbReference>
<evidence type="ECO:0000313" key="5">
    <source>
        <dbReference type="Proteomes" id="UP000294321"/>
    </source>
</evidence>
<dbReference type="HAMAP" id="MF_02213">
    <property type="entry name" value="Lipid_II_synth_GatD"/>
    <property type="match status" value="1"/>
</dbReference>
<keyword evidence="2" id="KW-0573">Peptidoglycan synthesis</keyword>
<evidence type="ECO:0000256" key="1">
    <source>
        <dbReference type="ARBA" id="ARBA00022962"/>
    </source>
</evidence>
<comment type="catalytic activity">
    <reaction evidence="2">
        <text>L-glutamine + H2O = L-glutamate + NH4(+)</text>
        <dbReference type="Rhea" id="RHEA:15889"/>
        <dbReference type="ChEBI" id="CHEBI:15377"/>
        <dbReference type="ChEBI" id="CHEBI:28938"/>
        <dbReference type="ChEBI" id="CHEBI:29985"/>
        <dbReference type="ChEBI" id="CHEBI:58359"/>
        <dbReference type="EC" id="3.5.1.2"/>
    </reaction>
</comment>
<dbReference type="InterPro" id="IPR033949">
    <property type="entry name" value="CobQ_GATase1"/>
</dbReference>
<dbReference type="GO" id="GO:0009252">
    <property type="term" value="P:peptidoglycan biosynthetic process"/>
    <property type="evidence" value="ECO:0007669"/>
    <property type="project" value="UniProtKB-UniRule"/>
</dbReference>
<dbReference type="AlphaFoldDB" id="A0A4V1ALI2"/>
<dbReference type="KEGG" id="lji:ELX58_00485"/>
<dbReference type="GO" id="GO:0004359">
    <property type="term" value="F:glutaminase activity"/>
    <property type="evidence" value="ECO:0007669"/>
    <property type="project" value="UniProtKB-UniRule"/>
</dbReference>
<dbReference type="GO" id="GO:0008360">
    <property type="term" value="P:regulation of cell shape"/>
    <property type="evidence" value="ECO:0007669"/>
    <property type="project" value="UniProtKB-KW"/>
</dbReference>
<dbReference type="UniPathway" id="UPA00219"/>
<dbReference type="SUPFAM" id="SSF52317">
    <property type="entry name" value="Class I glutamine amidotransferase-like"/>
    <property type="match status" value="1"/>
</dbReference>
<feature type="active site" evidence="2">
    <location>
        <position position="198"/>
    </location>
</feature>
<dbReference type="PANTHER" id="PTHR21343:SF9">
    <property type="entry name" value="LIPID II ISOGLUTAMINYL SYNTHASE (GLUTAMINE-HYDROLYZING) SUBUNIT GATD"/>
    <property type="match status" value="1"/>
</dbReference>
<keyword evidence="2" id="KW-0378">Hydrolase</keyword>
<organism evidence="4 5">
    <name type="scientific">Acetilactobacillus jinshanensis</name>
    <dbReference type="NCBI Taxonomy" id="1720083"/>
    <lineage>
        <taxon>Bacteria</taxon>
        <taxon>Bacillati</taxon>
        <taxon>Bacillota</taxon>
        <taxon>Bacilli</taxon>
        <taxon>Lactobacillales</taxon>
        <taxon>Lactobacillaceae</taxon>
        <taxon>Acetilactobacillus</taxon>
    </lineage>
</organism>
<comment type="pathway">
    <text evidence="2">Cell wall biogenesis; peptidoglycan biosynthesis.</text>
</comment>
<keyword evidence="2" id="KW-0961">Cell wall biogenesis/degradation</keyword>
<keyword evidence="2" id="KW-0436">Ligase</keyword>
<dbReference type="Pfam" id="PF07685">
    <property type="entry name" value="GATase_3"/>
    <property type="match status" value="1"/>
</dbReference>
<dbReference type="InterPro" id="IPR011698">
    <property type="entry name" value="GATase_3"/>
</dbReference>
<proteinExistence type="inferred from homology"/>
<dbReference type="PANTHER" id="PTHR21343">
    <property type="entry name" value="DETHIOBIOTIN SYNTHETASE"/>
    <property type="match status" value="1"/>
</dbReference>
<dbReference type="EMBL" id="CP034726">
    <property type="protein sequence ID" value="QBP17689.1"/>
    <property type="molecule type" value="Genomic_DNA"/>
</dbReference>
<feature type="domain" description="CobB/CobQ-like glutamine amidotransferase" evidence="3">
    <location>
        <begin position="8"/>
        <end position="203"/>
    </location>
</feature>
<dbReference type="InterPro" id="IPR043702">
    <property type="entry name" value="Lipid_II_synth_GatD"/>
</dbReference>
<evidence type="ECO:0000313" key="4">
    <source>
        <dbReference type="EMBL" id="QBP17689.1"/>
    </source>
</evidence>
<dbReference type="Gene3D" id="3.40.50.880">
    <property type="match status" value="1"/>
</dbReference>